<dbReference type="Pfam" id="PF13966">
    <property type="entry name" value="zf-RVT"/>
    <property type="match status" value="1"/>
</dbReference>
<sequence length="245" mass="28302">MGETHKYHLVGWDKVCSPIQFGGLGVRYLIPFNHALLGKWLWGFGLEELSLWRQVFVAKYRVERGCWTTNKPRGSHGLLFWHDNWCSNRSLKETFPILFGCSLNQNDSIASVLVSQSPGHLGEVVDKLHWRLNQNGTFDSRSYYHALHAPEVVHFPWKSIWGVKSPRRVAFFMWTVTWGRILTCDNLKKRGLVLAGWCCMCKADDESVNHLFIHCWAAEKLWSLVFRSVGIDWVLPLQVSDLLFG</sequence>
<accession>A0A2N9EEZ4</accession>
<evidence type="ECO:0000259" key="1">
    <source>
        <dbReference type="Pfam" id="PF13966"/>
    </source>
</evidence>
<organism evidence="2">
    <name type="scientific">Fagus sylvatica</name>
    <name type="common">Beechnut</name>
    <dbReference type="NCBI Taxonomy" id="28930"/>
    <lineage>
        <taxon>Eukaryota</taxon>
        <taxon>Viridiplantae</taxon>
        <taxon>Streptophyta</taxon>
        <taxon>Embryophyta</taxon>
        <taxon>Tracheophyta</taxon>
        <taxon>Spermatophyta</taxon>
        <taxon>Magnoliopsida</taxon>
        <taxon>eudicotyledons</taxon>
        <taxon>Gunneridae</taxon>
        <taxon>Pentapetalae</taxon>
        <taxon>rosids</taxon>
        <taxon>fabids</taxon>
        <taxon>Fagales</taxon>
        <taxon>Fagaceae</taxon>
        <taxon>Fagus</taxon>
    </lineage>
</organism>
<dbReference type="PANTHER" id="PTHR36617">
    <property type="entry name" value="PROTEIN, PUTATIVE-RELATED"/>
    <property type="match status" value="1"/>
</dbReference>
<dbReference type="PANTHER" id="PTHR36617:SF15">
    <property type="entry name" value="REVERSE TRANSCRIPTASE ZINC-BINDING DOMAIN-CONTAINING PROTEIN"/>
    <property type="match status" value="1"/>
</dbReference>
<dbReference type="EMBL" id="OIVN01000049">
    <property type="protein sequence ID" value="SPC73293.1"/>
    <property type="molecule type" value="Genomic_DNA"/>
</dbReference>
<protein>
    <recommendedName>
        <fullName evidence="1">Reverse transcriptase zinc-binding domain-containing protein</fullName>
    </recommendedName>
</protein>
<gene>
    <name evidence="2" type="ORF">FSB_LOCUS1175</name>
</gene>
<name>A0A2N9EEZ4_FAGSY</name>
<reference evidence="2" key="1">
    <citation type="submission" date="2018-02" db="EMBL/GenBank/DDBJ databases">
        <authorList>
            <person name="Cohen D.B."/>
            <person name="Kent A.D."/>
        </authorList>
    </citation>
    <scope>NUCLEOTIDE SEQUENCE</scope>
</reference>
<evidence type="ECO:0000313" key="2">
    <source>
        <dbReference type="EMBL" id="SPC73293.1"/>
    </source>
</evidence>
<proteinExistence type="predicted"/>
<dbReference type="InterPro" id="IPR026960">
    <property type="entry name" value="RVT-Znf"/>
</dbReference>
<feature type="domain" description="Reverse transcriptase zinc-binding" evidence="1">
    <location>
        <begin position="138"/>
        <end position="222"/>
    </location>
</feature>
<dbReference type="AlphaFoldDB" id="A0A2N9EEZ4"/>